<evidence type="ECO:0000256" key="5">
    <source>
        <dbReference type="ARBA" id="ARBA00022676"/>
    </source>
</evidence>
<evidence type="ECO:0000256" key="1">
    <source>
        <dbReference type="ARBA" id="ARBA00004240"/>
    </source>
</evidence>
<dbReference type="GO" id="GO:0004577">
    <property type="term" value="F:N-acetylglucosaminyldiphosphodolichol N-acetylglucosaminyltransferase activity"/>
    <property type="evidence" value="ECO:0007669"/>
    <property type="project" value="UniProtKB-EC"/>
</dbReference>
<keyword evidence="10" id="KW-1185">Reference proteome</keyword>
<evidence type="ECO:0000259" key="8">
    <source>
        <dbReference type="Pfam" id="PF04101"/>
    </source>
</evidence>
<keyword evidence="7" id="KW-0256">Endoplasmic reticulum</keyword>
<dbReference type="WBParaSite" id="nOo.2.0.1.t07190-RA">
    <property type="protein sequence ID" value="nOo.2.0.1.t07190-RA"/>
    <property type="gene ID" value="nOo.2.0.1.g07190"/>
</dbReference>
<evidence type="ECO:0000256" key="6">
    <source>
        <dbReference type="ARBA" id="ARBA00022679"/>
    </source>
</evidence>
<proteinExistence type="inferred from homology"/>
<dbReference type="EC" id="2.4.1.141" evidence="3"/>
<dbReference type="InterPro" id="IPR039042">
    <property type="entry name" value="Alg13-like"/>
</dbReference>
<name>A0A182EGG8_ONCOC</name>
<evidence type="ECO:0000256" key="3">
    <source>
        <dbReference type="ARBA" id="ARBA00012614"/>
    </source>
</evidence>
<dbReference type="GO" id="GO:0005783">
    <property type="term" value="C:endoplasmic reticulum"/>
    <property type="evidence" value="ECO:0007669"/>
    <property type="project" value="UniProtKB-SubCell"/>
</dbReference>
<sequence length="244" mass="28109">MSDSHDLTKTWGDIDSAVRRIAARCEVYKDPTDRVFCEAAEAEKLVEIKESFEEEALQFRLAVIRQRLKQEKRDSWLRPSAYYYMVGSTEFDALIYAIIEQKCLESLSRIGITDLLIQIGRGKVKPEKGNRYNINIDYYRYKDDILQDITEADLMIGHAGAGTCLEVLRSKKPLVVVVNEELMDNHQWELAKRLHELGHIFCTRPNDLAEIIRSPNIFNRKPFIGPDYSTLANTILQHMGIDDA</sequence>
<dbReference type="SUPFAM" id="SSF53756">
    <property type="entry name" value="UDP-Glycosyltransferase/glycogen phosphorylase"/>
    <property type="match status" value="1"/>
</dbReference>
<dbReference type="Pfam" id="PF04101">
    <property type="entry name" value="Glyco_tran_28_C"/>
    <property type="match status" value="1"/>
</dbReference>
<dbReference type="InterPro" id="IPR007235">
    <property type="entry name" value="Glyco_trans_28_C"/>
</dbReference>
<dbReference type="OrthoDB" id="20273at2759"/>
<gene>
    <name evidence="9" type="ORF">NOO_LOCUS7190</name>
</gene>
<dbReference type="PANTHER" id="PTHR12867">
    <property type="entry name" value="GLYCOSYL TRANSFERASE-RELATED"/>
    <property type="match status" value="1"/>
</dbReference>
<dbReference type="AlphaFoldDB" id="A0A182EGG8"/>
<dbReference type="Gene3D" id="3.40.50.2000">
    <property type="entry name" value="Glycogen Phosphorylase B"/>
    <property type="match status" value="1"/>
</dbReference>
<reference evidence="9 10" key="2">
    <citation type="submission" date="2018-08" db="EMBL/GenBank/DDBJ databases">
        <authorList>
            <person name="Laetsch R D."/>
            <person name="Stevens L."/>
            <person name="Kumar S."/>
            <person name="Blaxter L. M."/>
        </authorList>
    </citation>
    <scope>NUCLEOTIDE SEQUENCE [LARGE SCALE GENOMIC DNA]</scope>
</reference>
<evidence type="ECO:0000313" key="10">
    <source>
        <dbReference type="Proteomes" id="UP000271087"/>
    </source>
</evidence>
<accession>A0A182EGG8</accession>
<evidence type="ECO:0000313" key="11">
    <source>
        <dbReference type="WBParaSite" id="nOo.2.0.1.t07190-RA"/>
    </source>
</evidence>
<protein>
    <recommendedName>
        <fullName evidence="4">UDP-N-acetylglucosamine transferase subunit ALG13</fullName>
        <ecNumber evidence="3">2.4.1.141</ecNumber>
    </recommendedName>
</protein>
<evidence type="ECO:0000256" key="7">
    <source>
        <dbReference type="ARBA" id="ARBA00022824"/>
    </source>
</evidence>
<feature type="domain" description="Glycosyl transferase family 28 C-terminal" evidence="8">
    <location>
        <begin position="85"/>
        <end position="198"/>
    </location>
</feature>
<comment type="subcellular location">
    <subcellularLocation>
        <location evidence="1">Endoplasmic reticulum</location>
    </subcellularLocation>
</comment>
<organism evidence="11">
    <name type="scientific">Onchocerca ochengi</name>
    <name type="common">Filarial nematode worm</name>
    <dbReference type="NCBI Taxonomy" id="42157"/>
    <lineage>
        <taxon>Eukaryota</taxon>
        <taxon>Metazoa</taxon>
        <taxon>Ecdysozoa</taxon>
        <taxon>Nematoda</taxon>
        <taxon>Chromadorea</taxon>
        <taxon>Rhabditida</taxon>
        <taxon>Spirurina</taxon>
        <taxon>Spiruromorpha</taxon>
        <taxon>Filarioidea</taxon>
        <taxon>Onchocercidae</taxon>
        <taxon>Onchocerca</taxon>
    </lineage>
</organism>
<dbReference type="PANTHER" id="PTHR12867:SF6">
    <property type="entry name" value="N-ACETYLGLUCOSAMINYLDIPHOSPHODOLICHOL N-ACETYLGLUCOSAMINYLTRANSFERASE"/>
    <property type="match status" value="1"/>
</dbReference>
<reference evidence="11" key="1">
    <citation type="submission" date="2016-06" db="UniProtKB">
        <authorList>
            <consortium name="WormBaseParasite"/>
        </authorList>
    </citation>
    <scope>IDENTIFICATION</scope>
</reference>
<keyword evidence="5" id="KW-0328">Glycosyltransferase</keyword>
<dbReference type="Proteomes" id="UP000271087">
    <property type="component" value="Unassembled WGS sequence"/>
</dbReference>
<evidence type="ECO:0000256" key="2">
    <source>
        <dbReference type="ARBA" id="ARBA00006962"/>
    </source>
</evidence>
<dbReference type="EMBL" id="UYRW01002469">
    <property type="protein sequence ID" value="VDK85297.1"/>
    <property type="molecule type" value="Genomic_DNA"/>
</dbReference>
<comment type="similarity">
    <text evidence="2">Belongs to the glycosyltransferase 28 family.</text>
</comment>
<evidence type="ECO:0000313" key="9">
    <source>
        <dbReference type="EMBL" id="VDK85297.1"/>
    </source>
</evidence>
<dbReference type="STRING" id="42157.A0A182EGG8"/>
<keyword evidence="6" id="KW-0808">Transferase</keyword>
<evidence type="ECO:0000256" key="4">
    <source>
        <dbReference type="ARBA" id="ARBA00017468"/>
    </source>
</evidence>
<dbReference type="GO" id="GO:0006488">
    <property type="term" value="P:dolichol-linked oligosaccharide biosynthetic process"/>
    <property type="evidence" value="ECO:0007669"/>
    <property type="project" value="InterPro"/>
</dbReference>